<dbReference type="InterPro" id="IPR003137">
    <property type="entry name" value="PA_domain"/>
</dbReference>
<feature type="domain" description="PA" evidence="2">
    <location>
        <begin position="192"/>
        <end position="273"/>
    </location>
</feature>
<organism evidence="5 6">
    <name type="scientific">Blomia tropicalis</name>
    <name type="common">Mite</name>
    <dbReference type="NCBI Taxonomy" id="40697"/>
    <lineage>
        <taxon>Eukaryota</taxon>
        <taxon>Metazoa</taxon>
        <taxon>Ecdysozoa</taxon>
        <taxon>Arthropoda</taxon>
        <taxon>Chelicerata</taxon>
        <taxon>Arachnida</taxon>
        <taxon>Acari</taxon>
        <taxon>Acariformes</taxon>
        <taxon>Sarcoptiformes</taxon>
        <taxon>Astigmata</taxon>
        <taxon>Glycyphagoidea</taxon>
        <taxon>Echimyopodidae</taxon>
        <taxon>Blomia</taxon>
    </lineage>
</organism>
<reference evidence="5" key="1">
    <citation type="submission" date="2022-12" db="EMBL/GenBank/DDBJ databases">
        <title>Genome assemblies of Blomia tropicalis.</title>
        <authorList>
            <person name="Cui Y."/>
        </authorList>
    </citation>
    <scope>NUCLEOTIDE SEQUENCE</scope>
    <source>
        <tissue evidence="5">Adult mites</tissue>
    </source>
</reference>
<proteinExistence type="inferred from homology"/>
<dbReference type="OMA" id="TEWMEEY"/>
<dbReference type="AlphaFoldDB" id="A0A9Q0M441"/>
<dbReference type="PANTHER" id="PTHR10404">
    <property type="entry name" value="N-ACETYLATED-ALPHA-LINKED ACIDIC DIPEPTIDASE"/>
    <property type="match status" value="1"/>
</dbReference>
<dbReference type="Proteomes" id="UP001142055">
    <property type="component" value="Chromosome 3"/>
</dbReference>
<evidence type="ECO:0000256" key="1">
    <source>
        <dbReference type="ARBA" id="ARBA00005634"/>
    </source>
</evidence>
<dbReference type="SUPFAM" id="SSF53187">
    <property type="entry name" value="Zn-dependent exopeptidases"/>
    <property type="match status" value="1"/>
</dbReference>
<dbReference type="Gene3D" id="1.20.930.40">
    <property type="entry name" value="Transferrin receptor-like, dimerisation domain"/>
    <property type="match status" value="1"/>
</dbReference>
<gene>
    <name evidence="5" type="ORF">RDWZM_009744</name>
</gene>
<evidence type="ECO:0000259" key="4">
    <source>
        <dbReference type="Pfam" id="PF04389"/>
    </source>
</evidence>
<dbReference type="FunFam" id="3.40.630.10:FF:000101">
    <property type="entry name" value="N-acetylated alpha-linked acidic dipeptidase like 1"/>
    <property type="match status" value="1"/>
</dbReference>
<dbReference type="InterPro" id="IPR046450">
    <property type="entry name" value="PA_dom_sf"/>
</dbReference>
<dbReference type="PANTHER" id="PTHR10404:SF46">
    <property type="entry name" value="VACUOLAR PROTEIN SORTING-ASSOCIATED PROTEIN 70"/>
    <property type="match status" value="1"/>
</dbReference>
<dbReference type="FunFam" id="3.50.30.30:FF:000045">
    <property type="entry name" value="Predicted protein"/>
    <property type="match status" value="1"/>
</dbReference>
<evidence type="ECO:0000259" key="3">
    <source>
        <dbReference type="Pfam" id="PF04253"/>
    </source>
</evidence>
<dbReference type="Gene3D" id="3.50.30.30">
    <property type="match status" value="1"/>
</dbReference>
<comment type="similarity">
    <text evidence="1">Belongs to the peptidase M28 family. M28B subfamily.</text>
</comment>
<accession>A0A9Q0M441</accession>
<evidence type="ECO:0000259" key="2">
    <source>
        <dbReference type="Pfam" id="PF02225"/>
    </source>
</evidence>
<comment type="caution">
    <text evidence="5">The sequence shown here is derived from an EMBL/GenBank/DDBJ whole genome shotgun (WGS) entry which is preliminary data.</text>
</comment>
<evidence type="ECO:0000313" key="6">
    <source>
        <dbReference type="Proteomes" id="UP001142055"/>
    </source>
</evidence>
<dbReference type="InterPro" id="IPR039373">
    <property type="entry name" value="Peptidase_M28B"/>
</dbReference>
<dbReference type="Pfam" id="PF02225">
    <property type="entry name" value="PA"/>
    <property type="match status" value="1"/>
</dbReference>
<sequence>MMWRMAITPALAMATTPPPQVSQTRNKNMDEVICDARMHTMPLTYPPEIESKLTTIRRLTKEYYDSNNDADPVYQTLINEPLTEKIRQSLLFLSFEPHQAGSERDLTLAKYYESEFRSYGLDRVHMIPYKVLLSYSDLKRPNKIYVLDRVTNEANVISQHVEPPVLASELPQNVHAYNGFSPKGDISGVPVYCNYGRKEDFQLLEWEAHIDVKDKICIIRNGKIYRGNKVDNAAKAGCAAVILFSDPSTMAPMGTDPLSVYPNSIWMNGRAIQRGNIGLGSGDPLTEGFPSIEGSYRHPQSSSNVRLPNIPSQPIGYEDAKAILEQMDGTDTQENIKFRDWTGALNITYRLGPGFMTESKVLRIVVNNELVEKTIYNVVGILDGNIEPDRYVIVGNHRDSWAFGAMDAASGGSAMLESARVIGHYHNQTGWRPRRSMVFASWSGEELGLIGSTEWNEQWRHLLSTNAIAYLNVDTCVSGPIFKPDVSPSLMNVLREGTKRVPSHQIDKDMPLKVNQTIHDSWMDEARLNGHNSNSNTIKVAKLNSGSDHVPFSFLVGVPSINLEFTPNKRKYPVSSYPAYHTAYETFNLVTSHIDPDLSIHQSCSRLISILLYSLSCSTLVPVRLDELATTITNDYESEGLPKMLKEKLPSDDHQSIEWLESSMVRFANATANWHRMMEQMGKNATTEPYLVRQLNDIVIRVERVFTENSGRTLYNRPDTRNLIHGAPISDFYSSRIMPGIHDLINELDLTETMSRKPNLSHDELRSVQERSKELIHQLKRHLSDVGIALQTAARLLHTNPI</sequence>
<dbReference type="CDD" id="cd02121">
    <property type="entry name" value="PA_GCPII_like"/>
    <property type="match status" value="1"/>
</dbReference>
<feature type="domain" description="Transferrin receptor-like dimerisation" evidence="3">
    <location>
        <begin position="657"/>
        <end position="797"/>
    </location>
</feature>
<keyword evidence="6" id="KW-1185">Reference proteome</keyword>
<dbReference type="Pfam" id="PF04253">
    <property type="entry name" value="TFR_dimer"/>
    <property type="match status" value="1"/>
</dbReference>
<name>A0A9Q0M441_BLOTA</name>
<dbReference type="InterPro" id="IPR036757">
    <property type="entry name" value="TFR-like_dimer_dom_sf"/>
</dbReference>
<feature type="domain" description="Peptidase M28" evidence="4">
    <location>
        <begin position="377"/>
        <end position="572"/>
    </location>
</feature>
<dbReference type="SUPFAM" id="SSF52025">
    <property type="entry name" value="PA domain"/>
    <property type="match status" value="1"/>
</dbReference>
<dbReference type="SUPFAM" id="SSF47672">
    <property type="entry name" value="Transferrin receptor-like dimerisation domain"/>
    <property type="match status" value="1"/>
</dbReference>
<dbReference type="EMBL" id="JAPWDV010000003">
    <property type="protein sequence ID" value="KAJ6218587.1"/>
    <property type="molecule type" value="Genomic_DNA"/>
</dbReference>
<protein>
    <submittedName>
        <fullName evidence="5">Uncharacterized protein</fullName>
    </submittedName>
</protein>
<dbReference type="Gene3D" id="3.40.630.10">
    <property type="entry name" value="Zn peptidases"/>
    <property type="match status" value="1"/>
</dbReference>
<dbReference type="InterPro" id="IPR007484">
    <property type="entry name" value="Peptidase_M28"/>
</dbReference>
<dbReference type="GO" id="GO:0004180">
    <property type="term" value="F:carboxypeptidase activity"/>
    <property type="evidence" value="ECO:0007669"/>
    <property type="project" value="TreeGrafter"/>
</dbReference>
<evidence type="ECO:0000313" key="5">
    <source>
        <dbReference type="EMBL" id="KAJ6218587.1"/>
    </source>
</evidence>
<dbReference type="Pfam" id="PF04389">
    <property type="entry name" value="Peptidase_M28"/>
    <property type="match status" value="1"/>
</dbReference>
<dbReference type="InterPro" id="IPR007365">
    <property type="entry name" value="TFR-like_dimer_dom"/>
</dbReference>